<reference evidence="11 12" key="1">
    <citation type="submission" date="2016-10" db="EMBL/GenBank/DDBJ databases">
        <authorList>
            <person name="Varghese N."/>
            <person name="Submissions S."/>
        </authorList>
    </citation>
    <scope>NUCLEOTIDE SEQUENCE [LARGE SCALE GENOMIC DNA]</scope>
    <source>
        <strain evidence="11 12">S7-754</strain>
    </source>
</reference>
<feature type="compositionally biased region" description="Basic and acidic residues" evidence="5">
    <location>
        <begin position="1"/>
        <end position="21"/>
    </location>
</feature>
<dbReference type="SMART" id="SM00387">
    <property type="entry name" value="HATPase_c"/>
    <property type="match status" value="1"/>
</dbReference>
<feature type="domain" description="PAC" evidence="9">
    <location>
        <begin position="101"/>
        <end position="155"/>
    </location>
</feature>
<dbReference type="Pfam" id="PF13426">
    <property type="entry name" value="PAS_9"/>
    <property type="match status" value="1"/>
</dbReference>
<dbReference type="NCBIfam" id="TIGR00229">
    <property type="entry name" value="sensory_box"/>
    <property type="match status" value="1"/>
</dbReference>
<dbReference type="InterPro" id="IPR000014">
    <property type="entry name" value="PAS"/>
</dbReference>
<dbReference type="InterPro" id="IPR001789">
    <property type="entry name" value="Sig_transdc_resp-reg_receiver"/>
</dbReference>
<dbReference type="EC" id="2.7.13.3" evidence="2"/>
<dbReference type="OrthoDB" id="9796100at2"/>
<evidence type="ECO:0000313" key="12">
    <source>
        <dbReference type="Proteomes" id="UP000323502"/>
    </source>
</evidence>
<evidence type="ECO:0000313" key="13">
    <source>
        <dbReference type="Proteomes" id="UP000436801"/>
    </source>
</evidence>
<dbReference type="InterPro" id="IPR003594">
    <property type="entry name" value="HATPase_dom"/>
</dbReference>
<dbReference type="PANTHER" id="PTHR43065">
    <property type="entry name" value="SENSOR HISTIDINE KINASE"/>
    <property type="match status" value="1"/>
</dbReference>
<evidence type="ECO:0000256" key="2">
    <source>
        <dbReference type="ARBA" id="ARBA00012438"/>
    </source>
</evidence>
<dbReference type="PROSITE" id="PS50112">
    <property type="entry name" value="PAS"/>
    <property type="match status" value="1"/>
</dbReference>
<dbReference type="Gene3D" id="3.40.50.2300">
    <property type="match status" value="1"/>
</dbReference>
<dbReference type="Proteomes" id="UP000436801">
    <property type="component" value="Unassembled WGS sequence"/>
</dbReference>
<protein>
    <recommendedName>
        <fullName evidence="2">histidine kinase</fullName>
        <ecNumber evidence="2">2.7.13.3</ecNumber>
    </recommendedName>
</protein>
<feature type="domain" description="Histidine kinase" evidence="6">
    <location>
        <begin position="168"/>
        <end position="396"/>
    </location>
</feature>
<dbReference type="EMBL" id="FNBI01000002">
    <property type="protein sequence ID" value="SDF16999.1"/>
    <property type="molecule type" value="Genomic_DNA"/>
</dbReference>
<dbReference type="Pfam" id="PF00072">
    <property type="entry name" value="Response_reg"/>
    <property type="match status" value="1"/>
</dbReference>
<dbReference type="SUPFAM" id="SSF47384">
    <property type="entry name" value="Homodimeric domain of signal transducing histidine kinase"/>
    <property type="match status" value="1"/>
</dbReference>
<evidence type="ECO:0000313" key="11">
    <source>
        <dbReference type="EMBL" id="SDF16999.1"/>
    </source>
</evidence>
<dbReference type="CDD" id="cd00082">
    <property type="entry name" value="HisKA"/>
    <property type="match status" value="1"/>
</dbReference>
<dbReference type="PROSITE" id="PS50113">
    <property type="entry name" value="PAC"/>
    <property type="match status" value="1"/>
</dbReference>
<evidence type="ECO:0000256" key="1">
    <source>
        <dbReference type="ARBA" id="ARBA00000085"/>
    </source>
</evidence>
<comment type="catalytic activity">
    <reaction evidence="1">
        <text>ATP + protein L-histidine = ADP + protein N-phospho-L-histidine.</text>
        <dbReference type="EC" id="2.7.13.3"/>
    </reaction>
</comment>
<dbReference type="Gene3D" id="1.10.287.130">
    <property type="match status" value="1"/>
</dbReference>
<keyword evidence="3 4" id="KW-0597">Phosphoprotein</keyword>
<dbReference type="Proteomes" id="UP000323502">
    <property type="component" value="Unassembled WGS sequence"/>
</dbReference>
<evidence type="ECO:0000259" key="9">
    <source>
        <dbReference type="PROSITE" id="PS50113"/>
    </source>
</evidence>
<organism evidence="11 12">
    <name type="scientific">Sphingomonas carotinifaciens</name>
    <dbReference type="NCBI Taxonomy" id="1166323"/>
    <lineage>
        <taxon>Bacteria</taxon>
        <taxon>Pseudomonadati</taxon>
        <taxon>Pseudomonadota</taxon>
        <taxon>Alphaproteobacteria</taxon>
        <taxon>Sphingomonadales</taxon>
        <taxon>Sphingomonadaceae</taxon>
        <taxon>Sphingomonas</taxon>
    </lineage>
</organism>
<proteinExistence type="predicted"/>
<dbReference type="Pfam" id="PF00512">
    <property type="entry name" value="HisKA"/>
    <property type="match status" value="1"/>
</dbReference>
<dbReference type="Gene3D" id="3.30.565.10">
    <property type="entry name" value="Histidine kinase-like ATPase, C-terminal domain"/>
    <property type="match status" value="1"/>
</dbReference>
<sequence length="537" mass="58641">MPDHEGGETPHTPPPRDRKAEAQQGGSSDIFFAAVKATRMPMIVTDPHQPDNPIIFCNDAFTFMTGYTQAEIVGSNCRFLQGPETDRSVVDQVRTAIRTREEVAVEILNYRKNGSTFWNALFVSPVYDDDGELVYFFGSQLDISRRREAEDALHEAQKMEAVGKLTGGIAHDFNNLLQVILGYVDILEARVADGDRASRRAVEAISGAASRGATLTQQLLAFARKQELRDRLLNFNSLVTDFRPILDRTVGDSVALRRQLADNLWNCRIDPVQAEMALLNIVGNARDAVDDDSGRITITTRNVLLPEDADGEGGAALKLDAGEYVQVTVADNGPGVDPAIADKIFDPFFTTKDMGKGTGLGLAMVYGFMRQSGGLATVGTSDDGGALFSLYFPRASGATERRSNPALSKPAAHGVERVLMVEDQEEVGELGRAMLQDLGYDVVLAHNAREALDVLARDANFQLLFTDILMPGGMNGVGLAQAVKRDYPRTAILLTTGFADEAIDEGSRSYELIRKPYRRGELNERIRAVLDKPGART</sequence>
<dbReference type="Gene3D" id="3.30.450.20">
    <property type="entry name" value="PAS domain"/>
    <property type="match status" value="1"/>
</dbReference>
<evidence type="ECO:0000313" key="10">
    <source>
        <dbReference type="EMBL" id="MWC44102.1"/>
    </source>
</evidence>
<dbReference type="InterPro" id="IPR011006">
    <property type="entry name" value="CheY-like_superfamily"/>
</dbReference>
<dbReference type="SMART" id="SM00388">
    <property type="entry name" value="HisKA"/>
    <property type="match status" value="1"/>
</dbReference>
<accession>A0A1G7IXJ6</accession>
<dbReference type="InterPro" id="IPR005467">
    <property type="entry name" value="His_kinase_dom"/>
</dbReference>
<gene>
    <name evidence="10" type="ORF">GQR91_10640</name>
    <name evidence="11" type="ORF">SAMN05216557_102407</name>
</gene>
<dbReference type="GO" id="GO:0000155">
    <property type="term" value="F:phosphorelay sensor kinase activity"/>
    <property type="evidence" value="ECO:0007669"/>
    <property type="project" value="InterPro"/>
</dbReference>
<dbReference type="EMBL" id="WSUT01000005">
    <property type="protein sequence ID" value="MWC44102.1"/>
    <property type="molecule type" value="Genomic_DNA"/>
</dbReference>
<dbReference type="SUPFAM" id="SSF55874">
    <property type="entry name" value="ATPase domain of HSP90 chaperone/DNA topoisomerase II/histidine kinase"/>
    <property type="match status" value="1"/>
</dbReference>
<dbReference type="RefSeq" id="WP_149681784.1">
    <property type="nucleotide sequence ID" value="NZ_FNBI01000002.1"/>
</dbReference>
<evidence type="ECO:0000256" key="3">
    <source>
        <dbReference type="ARBA" id="ARBA00022553"/>
    </source>
</evidence>
<name>A0A1G7IXJ6_9SPHN</name>
<feature type="domain" description="Response regulatory" evidence="7">
    <location>
        <begin position="417"/>
        <end position="530"/>
    </location>
</feature>
<dbReference type="SMART" id="SM00448">
    <property type="entry name" value="REC"/>
    <property type="match status" value="1"/>
</dbReference>
<keyword evidence="12" id="KW-1185">Reference proteome</keyword>
<dbReference type="PRINTS" id="PR00344">
    <property type="entry name" value="BCTRLSENSOR"/>
</dbReference>
<evidence type="ECO:0000256" key="5">
    <source>
        <dbReference type="SAM" id="MobiDB-lite"/>
    </source>
</evidence>
<dbReference type="InterPro" id="IPR036890">
    <property type="entry name" value="HATPase_C_sf"/>
</dbReference>
<dbReference type="PROSITE" id="PS50109">
    <property type="entry name" value="HIS_KIN"/>
    <property type="match status" value="1"/>
</dbReference>
<evidence type="ECO:0000259" key="7">
    <source>
        <dbReference type="PROSITE" id="PS50110"/>
    </source>
</evidence>
<dbReference type="InterPro" id="IPR000700">
    <property type="entry name" value="PAS-assoc_C"/>
</dbReference>
<dbReference type="CDD" id="cd00130">
    <property type="entry name" value="PAS"/>
    <property type="match status" value="1"/>
</dbReference>
<dbReference type="InterPro" id="IPR001610">
    <property type="entry name" value="PAC"/>
</dbReference>
<dbReference type="Pfam" id="PF02518">
    <property type="entry name" value="HATPase_c"/>
    <property type="match status" value="1"/>
</dbReference>
<feature type="region of interest" description="Disordered" evidence="5">
    <location>
        <begin position="1"/>
        <end position="25"/>
    </location>
</feature>
<dbReference type="InterPro" id="IPR004358">
    <property type="entry name" value="Sig_transdc_His_kin-like_C"/>
</dbReference>
<dbReference type="AlphaFoldDB" id="A0A1G7IXJ6"/>
<feature type="domain" description="PAS" evidence="8">
    <location>
        <begin position="27"/>
        <end position="100"/>
    </location>
</feature>
<dbReference type="NCBIfam" id="NF010076">
    <property type="entry name" value="PRK13557.1"/>
    <property type="match status" value="1"/>
</dbReference>
<dbReference type="InterPro" id="IPR036097">
    <property type="entry name" value="HisK_dim/P_sf"/>
</dbReference>
<dbReference type="PROSITE" id="PS50110">
    <property type="entry name" value="RESPONSE_REGULATORY"/>
    <property type="match status" value="1"/>
</dbReference>
<feature type="modified residue" description="4-aspartylphosphate" evidence="4">
    <location>
        <position position="467"/>
    </location>
</feature>
<dbReference type="SMART" id="SM00086">
    <property type="entry name" value="PAC"/>
    <property type="match status" value="1"/>
</dbReference>
<dbReference type="InterPro" id="IPR035965">
    <property type="entry name" value="PAS-like_dom_sf"/>
</dbReference>
<dbReference type="SUPFAM" id="SSF55785">
    <property type="entry name" value="PYP-like sensor domain (PAS domain)"/>
    <property type="match status" value="1"/>
</dbReference>
<dbReference type="PANTHER" id="PTHR43065:SF42">
    <property type="entry name" value="TWO-COMPONENT SENSOR PPRA"/>
    <property type="match status" value="1"/>
</dbReference>
<dbReference type="InterPro" id="IPR003661">
    <property type="entry name" value="HisK_dim/P_dom"/>
</dbReference>
<reference evidence="10 13" key="2">
    <citation type="submission" date="2019-12" db="EMBL/GenBank/DDBJ databases">
        <authorList>
            <person name="Zheng J."/>
        </authorList>
    </citation>
    <scope>NUCLEOTIDE SEQUENCE [LARGE SCALE GENOMIC DNA]</scope>
    <source>
        <strain evidence="10 13">DSM 27347</strain>
    </source>
</reference>
<dbReference type="SMART" id="SM00091">
    <property type="entry name" value="PAS"/>
    <property type="match status" value="1"/>
</dbReference>
<dbReference type="SUPFAM" id="SSF52172">
    <property type="entry name" value="CheY-like"/>
    <property type="match status" value="1"/>
</dbReference>
<evidence type="ECO:0000259" key="6">
    <source>
        <dbReference type="PROSITE" id="PS50109"/>
    </source>
</evidence>
<evidence type="ECO:0000259" key="8">
    <source>
        <dbReference type="PROSITE" id="PS50112"/>
    </source>
</evidence>
<evidence type="ECO:0000256" key="4">
    <source>
        <dbReference type="PROSITE-ProRule" id="PRU00169"/>
    </source>
</evidence>